<dbReference type="InterPro" id="IPR050832">
    <property type="entry name" value="Bact_Acetyltransf"/>
</dbReference>
<keyword evidence="1 4" id="KW-0808">Transferase</keyword>
<dbReference type="Proteomes" id="UP001614394">
    <property type="component" value="Unassembled WGS sequence"/>
</dbReference>
<dbReference type="InterPro" id="IPR000182">
    <property type="entry name" value="GNAT_dom"/>
</dbReference>
<dbReference type="EC" id="2.3.-.-" evidence="4"/>
<evidence type="ECO:0000256" key="1">
    <source>
        <dbReference type="ARBA" id="ARBA00022679"/>
    </source>
</evidence>
<name>A0ABW8C7Q9_9ACTN</name>
<dbReference type="PROSITE" id="PS51186">
    <property type="entry name" value="GNAT"/>
    <property type="match status" value="1"/>
</dbReference>
<accession>A0ABW8C7Q9</accession>
<dbReference type="RefSeq" id="WP_399650203.1">
    <property type="nucleotide sequence ID" value="NZ_JBITYG010000005.1"/>
</dbReference>
<feature type="domain" description="N-acetyltransferase" evidence="3">
    <location>
        <begin position="2"/>
        <end position="168"/>
    </location>
</feature>
<keyword evidence="5" id="KW-1185">Reference proteome</keyword>
<dbReference type="GO" id="GO:0016746">
    <property type="term" value="F:acyltransferase activity"/>
    <property type="evidence" value="ECO:0007669"/>
    <property type="project" value="UniProtKB-KW"/>
</dbReference>
<dbReference type="CDD" id="cd04301">
    <property type="entry name" value="NAT_SF"/>
    <property type="match status" value="1"/>
</dbReference>
<dbReference type="Pfam" id="PF00583">
    <property type="entry name" value="Acetyltransf_1"/>
    <property type="match status" value="1"/>
</dbReference>
<dbReference type="PANTHER" id="PTHR43877">
    <property type="entry name" value="AMINOALKYLPHOSPHONATE N-ACETYLTRANSFERASE-RELATED-RELATED"/>
    <property type="match status" value="1"/>
</dbReference>
<keyword evidence="2 4" id="KW-0012">Acyltransferase</keyword>
<evidence type="ECO:0000313" key="4">
    <source>
        <dbReference type="EMBL" id="MFI9102464.1"/>
    </source>
</evidence>
<evidence type="ECO:0000259" key="3">
    <source>
        <dbReference type="PROSITE" id="PS51186"/>
    </source>
</evidence>
<organism evidence="4 5">
    <name type="scientific">Streptomyces fildesensis</name>
    <dbReference type="NCBI Taxonomy" id="375757"/>
    <lineage>
        <taxon>Bacteria</taxon>
        <taxon>Bacillati</taxon>
        <taxon>Actinomycetota</taxon>
        <taxon>Actinomycetes</taxon>
        <taxon>Kitasatosporales</taxon>
        <taxon>Streptomycetaceae</taxon>
        <taxon>Streptomyces</taxon>
    </lineage>
</organism>
<reference evidence="4 5" key="1">
    <citation type="submission" date="2024-10" db="EMBL/GenBank/DDBJ databases">
        <title>The Natural Products Discovery Center: Release of the First 8490 Sequenced Strains for Exploring Actinobacteria Biosynthetic Diversity.</title>
        <authorList>
            <person name="Kalkreuter E."/>
            <person name="Kautsar S.A."/>
            <person name="Yang D."/>
            <person name="Bader C.D."/>
            <person name="Teijaro C.N."/>
            <person name="Fluegel L."/>
            <person name="Davis C.M."/>
            <person name="Simpson J.R."/>
            <person name="Lauterbach L."/>
            <person name="Steele A.D."/>
            <person name="Gui C."/>
            <person name="Meng S."/>
            <person name="Li G."/>
            <person name="Viehrig K."/>
            <person name="Ye F."/>
            <person name="Su P."/>
            <person name="Kiefer A.F."/>
            <person name="Nichols A."/>
            <person name="Cepeda A.J."/>
            <person name="Yan W."/>
            <person name="Fan B."/>
            <person name="Jiang Y."/>
            <person name="Adhikari A."/>
            <person name="Zheng C.-J."/>
            <person name="Schuster L."/>
            <person name="Cowan T.M."/>
            <person name="Smanski M.J."/>
            <person name="Chevrette M.G."/>
            <person name="De Carvalho L.P.S."/>
            <person name="Shen B."/>
        </authorList>
    </citation>
    <scope>NUCLEOTIDE SEQUENCE [LARGE SCALE GENOMIC DNA]</scope>
    <source>
        <strain evidence="4 5">NPDC053399</strain>
    </source>
</reference>
<evidence type="ECO:0000256" key="2">
    <source>
        <dbReference type="ARBA" id="ARBA00023315"/>
    </source>
</evidence>
<dbReference type="Gene3D" id="3.40.630.30">
    <property type="match status" value="1"/>
</dbReference>
<evidence type="ECO:0000313" key="5">
    <source>
        <dbReference type="Proteomes" id="UP001614394"/>
    </source>
</evidence>
<sequence>MTDVRVMTGDDIDAVSAIRVRGWQSAYAGIVPQGYLDAMSAPEDAARRREWFAHDTGRVENLVSADGAEVTGWAAHGPYRGDDAEPGDGELYAIYVRPDRIGTGAGRALIGAVLARAADRGFPRLRLWVLADNARARRFYEKAGFVADGAEQQEDYDDVFLREVRYVRGASSDAAGEADASAS</sequence>
<dbReference type="EMBL" id="JBITYG010000005">
    <property type="protein sequence ID" value="MFI9102464.1"/>
    <property type="molecule type" value="Genomic_DNA"/>
</dbReference>
<protein>
    <submittedName>
        <fullName evidence="4">GNAT family N-acetyltransferase</fullName>
        <ecNumber evidence="4">2.3.-.-</ecNumber>
    </submittedName>
</protein>
<dbReference type="PANTHER" id="PTHR43877:SF1">
    <property type="entry name" value="ACETYLTRANSFERASE"/>
    <property type="match status" value="1"/>
</dbReference>
<proteinExistence type="predicted"/>
<dbReference type="InterPro" id="IPR016181">
    <property type="entry name" value="Acyl_CoA_acyltransferase"/>
</dbReference>
<dbReference type="SUPFAM" id="SSF55729">
    <property type="entry name" value="Acyl-CoA N-acyltransferases (Nat)"/>
    <property type="match status" value="1"/>
</dbReference>
<comment type="caution">
    <text evidence="4">The sequence shown here is derived from an EMBL/GenBank/DDBJ whole genome shotgun (WGS) entry which is preliminary data.</text>
</comment>
<gene>
    <name evidence="4" type="ORF">ACIGXA_18260</name>
</gene>